<evidence type="ECO:0000313" key="7">
    <source>
        <dbReference type="EMBL" id="KAI1880562.1"/>
    </source>
</evidence>
<dbReference type="PANTHER" id="PTHR43735">
    <property type="entry name" value="APOPTOSIS-INDUCING FACTOR 1"/>
    <property type="match status" value="1"/>
</dbReference>
<dbReference type="Gene3D" id="3.50.50.100">
    <property type="match status" value="1"/>
</dbReference>
<keyword evidence="5" id="KW-1133">Transmembrane helix</keyword>
<evidence type="ECO:0000256" key="2">
    <source>
        <dbReference type="ARBA" id="ARBA00022630"/>
    </source>
</evidence>
<dbReference type="GO" id="GO:0005737">
    <property type="term" value="C:cytoplasm"/>
    <property type="evidence" value="ECO:0007669"/>
    <property type="project" value="TreeGrafter"/>
</dbReference>
<keyword evidence="3" id="KW-0274">FAD</keyword>
<keyword evidence="4" id="KW-0560">Oxidoreductase</keyword>
<feature type="transmembrane region" description="Helical" evidence="5">
    <location>
        <begin position="12"/>
        <end position="29"/>
    </location>
</feature>
<proteinExistence type="inferred from homology"/>
<dbReference type="GO" id="GO:0004174">
    <property type="term" value="F:electron-transferring-flavoprotein dehydrogenase activity"/>
    <property type="evidence" value="ECO:0007669"/>
    <property type="project" value="TreeGrafter"/>
</dbReference>
<evidence type="ECO:0000256" key="4">
    <source>
        <dbReference type="ARBA" id="ARBA00023002"/>
    </source>
</evidence>
<dbReference type="PRINTS" id="PR00368">
    <property type="entry name" value="FADPNR"/>
</dbReference>
<protein>
    <recommendedName>
        <fullName evidence="6">FAD/NAD(P)-binding domain-containing protein</fullName>
    </recommendedName>
</protein>
<dbReference type="AlphaFoldDB" id="A0A9P9WWI1"/>
<dbReference type="GO" id="GO:0050660">
    <property type="term" value="F:flavin adenine dinucleotide binding"/>
    <property type="evidence" value="ECO:0007669"/>
    <property type="project" value="TreeGrafter"/>
</dbReference>
<dbReference type="SUPFAM" id="SSF51905">
    <property type="entry name" value="FAD/NAD(P)-binding domain"/>
    <property type="match status" value="1"/>
</dbReference>
<evidence type="ECO:0000256" key="5">
    <source>
        <dbReference type="SAM" id="Phobius"/>
    </source>
</evidence>
<dbReference type="Proteomes" id="UP000829685">
    <property type="component" value="Unassembled WGS sequence"/>
</dbReference>
<sequence length="417" mass="44932">MAAIGSSTQRNIVILGGSYGGISIAHYVLKHVIPKLPTPETYKVILVSKASEALCRPACPRALVSDSLLPHEKIFANIPNQFLQYQSMNFQFIRGTVSDLDHTNRIVRISLADSEPVETLNFHAVVIANGASTHSPLLGLTGNEGKLKADWASFREALTFAKSIVIAGGGPSGIEVAGELGEYLNGRAGVFDSNLKAPNVPISVVTSSSKILPRLRSGIADKAERYLAEVGVSVIKGTSIKTVAPETAGTKDVTKKAVITLDNGNVLEADLYIPAFGTVPNTGFIDRSLLSTDGRVKTEPGTLRVDKAGPRIYAIGDASSWARPAVHNILDAVPVLGANLRRDLLLATALRDIVIEGDKTFKEDTREMQLVPIGTSKGVGAVMGWQLPSWLVWLMKGRDYWLWTTNSLWNGRKWSTP</sequence>
<comment type="similarity">
    <text evidence="1">Belongs to the FAD-dependent oxidoreductase family.</text>
</comment>
<gene>
    <name evidence="7" type="ORF">JX265_000802</name>
</gene>
<keyword evidence="8" id="KW-1185">Reference proteome</keyword>
<dbReference type="InterPro" id="IPR023753">
    <property type="entry name" value="FAD/NAD-binding_dom"/>
</dbReference>
<dbReference type="InterPro" id="IPR036188">
    <property type="entry name" value="FAD/NAD-bd_sf"/>
</dbReference>
<name>A0A9P9WWI1_9PEZI</name>
<keyword evidence="2" id="KW-0285">Flavoprotein</keyword>
<feature type="domain" description="FAD/NAD(P)-binding" evidence="6">
    <location>
        <begin position="11"/>
        <end position="319"/>
    </location>
</feature>
<evidence type="ECO:0000313" key="8">
    <source>
        <dbReference type="Proteomes" id="UP000829685"/>
    </source>
</evidence>
<dbReference type="Pfam" id="PF07992">
    <property type="entry name" value="Pyr_redox_2"/>
    <property type="match status" value="1"/>
</dbReference>
<evidence type="ECO:0000256" key="3">
    <source>
        <dbReference type="ARBA" id="ARBA00022827"/>
    </source>
</evidence>
<reference evidence="7" key="1">
    <citation type="submission" date="2021-03" db="EMBL/GenBank/DDBJ databases">
        <title>Revisited historic fungal species revealed as producer of novel bioactive compounds through whole genome sequencing and comparative genomics.</title>
        <authorList>
            <person name="Vignolle G.A."/>
            <person name="Hochenegger N."/>
            <person name="Mach R.L."/>
            <person name="Mach-Aigner A.R."/>
            <person name="Javad Rahimi M."/>
            <person name="Salim K.A."/>
            <person name="Chan C.M."/>
            <person name="Lim L.B.L."/>
            <person name="Cai F."/>
            <person name="Druzhinina I.S."/>
            <person name="U'Ren J.M."/>
            <person name="Derntl C."/>
        </authorList>
    </citation>
    <scope>NUCLEOTIDE SEQUENCE</scope>
    <source>
        <strain evidence="7">TUCIM 5799</strain>
    </source>
</reference>
<dbReference type="EMBL" id="JAFIMR010000002">
    <property type="protein sequence ID" value="KAI1880562.1"/>
    <property type="molecule type" value="Genomic_DNA"/>
</dbReference>
<keyword evidence="5" id="KW-0812">Transmembrane</keyword>
<keyword evidence="5" id="KW-0472">Membrane</keyword>
<dbReference type="PANTHER" id="PTHR43735:SF3">
    <property type="entry name" value="FERROPTOSIS SUPPRESSOR PROTEIN 1"/>
    <property type="match status" value="1"/>
</dbReference>
<dbReference type="PRINTS" id="PR00469">
    <property type="entry name" value="PNDRDTASEII"/>
</dbReference>
<organism evidence="7 8">
    <name type="scientific">Neoarthrinium moseri</name>
    <dbReference type="NCBI Taxonomy" id="1658444"/>
    <lineage>
        <taxon>Eukaryota</taxon>
        <taxon>Fungi</taxon>
        <taxon>Dikarya</taxon>
        <taxon>Ascomycota</taxon>
        <taxon>Pezizomycotina</taxon>
        <taxon>Sordariomycetes</taxon>
        <taxon>Xylariomycetidae</taxon>
        <taxon>Amphisphaeriales</taxon>
        <taxon>Apiosporaceae</taxon>
        <taxon>Neoarthrinium</taxon>
    </lineage>
</organism>
<comment type="caution">
    <text evidence="7">The sequence shown here is derived from an EMBL/GenBank/DDBJ whole genome shotgun (WGS) entry which is preliminary data.</text>
</comment>
<accession>A0A9P9WWI1</accession>
<evidence type="ECO:0000259" key="6">
    <source>
        <dbReference type="Pfam" id="PF07992"/>
    </source>
</evidence>
<evidence type="ECO:0000256" key="1">
    <source>
        <dbReference type="ARBA" id="ARBA00006442"/>
    </source>
</evidence>